<dbReference type="AlphaFoldDB" id="F5XY19"/>
<evidence type="ECO:0000259" key="1">
    <source>
        <dbReference type="PROSITE" id="PS50943"/>
    </source>
</evidence>
<dbReference type="RefSeq" id="WP_013902575.1">
    <property type="nucleotide sequence ID" value="NC_015677.1"/>
</dbReference>
<dbReference type="EMBL" id="CP000245">
    <property type="protein sequence ID" value="AEG94344.1"/>
    <property type="molecule type" value="Genomic_DNA"/>
</dbReference>
<dbReference type="KEGG" id="rta:Rta_32320"/>
<dbReference type="PROSITE" id="PS50943">
    <property type="entry name" value="HTH_CROC1"/>
    <property type="match status" value="1"/>
</dbReference>
<dbReference type="OrthoDB" id="8420639at2"/>
<keyword evidence="3" id="KW-1185">Reference proteome</keyword>
<gene>
    <name evidence="2" type="ordered locus">Rta_32320</name>
</gene>
<dbReference type="SUPFAM" id="SSF47413">
    <property type="entry name" value="lambda repressor-like DNA-binding domains"/>
    <property type="match status" value="1"/>
</dbReference>
<dbReference type="InterPro" id="IPR001387">
    <property type="entry name" value="Cro/C1-type_HTH"/>
</dbReference>
<reference evidence="2 3" key="2">
    <citation type="journal article" date="2011" name="PLoS ONE">
        <title>The Cyst-Dividing Bacterium Ramlibacter tataouinensis TTB310 Genome Reveals a Well-Stocked Toolbox for Adaptation to a Desert Environment.</title>
        <authorList>
            <person name="De Luca G."/>
            <person name="Barakat M."/>
            <person name="Ortet P."/>
            <person name="Fochesato S."/>
            <person name="Jourlin-Castelli C."/>
            <person name="Ansaldi M."/>
            <person name="Py B."/>
            <person name="Fichant G."/>
            <person name="Coutinho P.M."/>
            <person name="Voulhoux R."/>
            <person name="Bastien O."/>
            <person name="Marechal E."/>
            <person name="Henrissat B."/>
            <person name="Quentin Y."/>
            <person name="Noirot P."/>
            <person name="Filloux A."/>
            <person name="Mejean V."/>
            <person name="Dubow M.S."/>
            <person name="Barras F."/>
            <person name="Barbe V."/>
            <person name="Weissenbach J."/>
            <person name="Mihalcescu I."/>
            <person name="Vermeglio A."/>
            <person name="Achouak W."/>
            <person name="Heulin T."/>
        </authorList>
    </citation>
    <scope>NUCLEOTIDE SEQUENCE [LARGE SCALE GENOMIC DNA]</scope>
    <source>
        <strain evidence="3">ATCC BAA-407 / DSM 14655 / LMG 21543 / TTB310</strain>
    </source>
</reference>
<dbReference type="InterPro" id="IPR010982">
    <property type="entry name" value="Lambda_DNA-bd_dom_sf"/>
</dbReference>
<dbReference type="Proteomes" id="UP000008385">
    <property type="component" value="Chromosome"/>
</dbReference>
<evidence type="ECO:0000313" key="2">
    <source>
        <dbReference type="EMBL" id="AEG94344.1"/>
    </source>
</evidence>
<proteinExistence type="predicted"/>
<protein>
    <recommendedName>
        <fullName evidence="1">HTH cro/C1-type domain-containing protein</fullName>
    </recommendedName>
</protein>
<feature type="domain" description="HTH cro/C1-type" evidence="1">
    <location>
        <begin position="44"/>
        <end position="78"/>
    </location>
</feature>
<evidence type="ECO:0000313" key="3">
    <source>
        <dbReference type="Proteomes" id="UP000008385"/>
    </source>
</evidence>
<dbReference type="Gene3D" id="1.10.260.40">
    <property type="entry name" value="lambda repressor-like DNA-binding domains"/>
    <property type="match status" value="1"/>
</dbReference>
<accession>F5XY19</accession>
<sequence>MLKRDSKLRFNKDLFNRLMIENGYDSAALSRAMHRSEGYAGPLIDPRNIQRWRNGEVNPNIGFVKRIAEFFGVPLRGFLVEEDLPVTERCSHDQRWATPQE</sequence>
<organism evidence="2 3">
    <name type="scientific">Ramlibacter tataouinensis (strain ATCC BAA-407 / DSM 14655 / LMG 21543 / TTB310)</name>
    <dbReference type="NCBI Taxonomy" id="365046"/>
    <lineage>
        <taxon>Bacteria</taxon>
        <taxon>Pseudomonadati</taxon>
        <taxon>Pseudomonadota</taxon>
        <taxon>Betaproteobacteria</taxon>
        <taxon>Burkholderiales</taxon>
        <taxon>Comamonadaceae</taxon>
        <taxon>Ramlibacter</taxon>
    </lineage>
</organism>
<name>F5XY19_RAMTT</name>
<dbReference type="Pfam" id="PF01381">
    <property type="entry name" value="HTH_3"/>
    <property type="match status" value="1"/>
</dbReference>
<dbReference type="CDD" id="cd00093">
    <property type="entry name" value="HTH_XRE"/>
    <property type="match status" value="1"/>
</dbReference>
<dbReference type="GO" id="GO:0003677">
    <property type="term" value="F:DNA binding"/>
    <property type="evidence" value="ECO:0007669"/>
    <property type="project" value="InterPro"/>
</dbReference>
<dbReference type="HOGENOM" id="CLU_2289318_0_0_4"/>
<reference evidence="3" key="1">
    <citation type="submission" date="2006-01" db="EMBL/GenBank/DDBJ databases">
        <title>Genome of the cyst-dividing bacterium Ramlibacter tataouinensis.</title>
        <authorList>
            <person name="Barakat M."/>
            <person name="Ortet P."/>
            <person name="De Luca G."/>
            <person name="Jourlin-Castelli C."/>
            <person name="Ansaldi M."/>
            <person name="Py B."/>
            <person name="Fichant G."/>
            <person name="Coutinho P."/>
            <person name="Voulhoux R."/>
            <person name="Bastien O."/>
            <person name="Roy S."/>
            <person name="Marechal E."/>
            <person name="Henrissat B."/>
            <person name="Quentin Y."/>
            <person name="Noirot P."/>
            <person name="Filloux A."/>
            <person name="Mejean V."/>
            <person name="DuBow M."/>
            <person name="Barras F."/>
            <person name="Heulin T."/>
        </authorList>
    </citation>
    <scope>NUCLEOTIDE SEQUENCE [LARGE SCALE GENOMIC DNA]</scope>
    <source>
        <strain evidence="3">ATCC BAA-407 / DSM 14655 / LMG 21543 / TTB310</strain>
    </source>
</reference>